<organism evidence="1 2">
    <name type="scientific">Nonomuraea marmarensis</name>
    <dbReference type="NCBI Taxonomy" id="3351344"/>
    <lineage>
        <taxon>Bacteria</taxon>
        <taxon>Bacillati</taxon>
        <taxon>Actinomycetota</taxon>
        <taxon>Actinomycetes</taxon>
        <taxon>Streptosporangiales</taxon>
        <taxon>Streptosporangiaceae</taxon>
        <taxon>Nonomuraea</taxon>
    </lineage>
</organism>
<name>A0ABW7AAH1_9ACTN</name>
<evidence type="ECO:0000313" key="1">
    <source>
        <dbReference type="EMBL" id="MFG1704346.1"/>
    </source>
</evidence>
<sequence length="324" mass="35929">MTTVKERLRGALSNLDLGIVLLVAAAVSVLDLLEVLPNGQTDKLILPVLALLAFVWIRDRNRQTRVADQIAAVSRTTDGMWRLLASGDSVKSLNGAAITRLLAEARASTDMWLFKGGTGTYIRAVTLPECIERARRTRSKMRFLLELLDPTNKALCASYAELHRNLSNDGAEEKGWTSLDTRKDVYATILAACWYRQYNSQLLELKIGLADTISLFRCDLTSHNLVITQRGPEFPGLAIPRNSPHYNPWYVELENSLNQTKPLEVDKAPQLSLRPTASEARELFAGLGIPLTEEFKDSDVADIARVALSRTDPYQGRVPAPSVN</sequence>
<keyword evidence="2" id="KW-1185">Reference proteome</keyword>
<dbReference type="EMBL" id="JBICRM010000007">
    <property type="protein sequence ID" value="MFG1704346.1"/>
    <property type="molecule type" value="Genomic_DNA"/>
</dbReference>
<accession>A0ABW7AAH1</accession>
<comment type="caution">
    <text evidence="1">The sequence shown here is derived from an EMBL/GenBank/DDBJ whole genome shotgun (WGS) entry which is preliminary data.</text>
</comment>
<dbReference type="Proteomes" id="UP001603978">
    <property type="component" value="Unassembled WGS sequence"/>
</dbReference>
<proteinExistence type="predicted"/>
<protein>
    <submittedName>
        <fullName evidence="1">Uncharacterized protein</fullName>
    </submittedName>
</protein>
<gene>
    <name evidence="1" type="ORF">ACFLIM_14235</name>
</gene>
<evidence type="ECO:0000313" key="2">
    <source>
        <dbReference type="Proteomes" id="UP001603978"/>
    </source>
</evidence>
<dbReference type="RefSeq" id="WP_393165292.1">
    <property type="nucleotide sequence ID" value="NZ_JBICRM010000007.1"/>
</dbReference>
<reference evidence="1 2" key="1">
    <citation type="submission" date="2024-10" db="EMBL/GenBank/DDBJ databases">
        <authorList>
            <person name="Topkara A.R."/>
            <person name="Saygin H."/>
        </authorList>
    </citation>
    <scope>NUCLEOTIDE SEQUENCE [LARGE SCALE GENOMIC DNA]</scope>
    <source>
        <strain evidence="1 2">M3C6</strain>
    </source>
</reference>